<proteinExistence type="inferred from homology"/>
<dbReference type="Pfam" id="PF03016">
    <property type="entry name" value="Exostosin_GT47"/>
    <property type="match status" value="1"/>
</dbReference>
<dbReference type="InterPro" id="IPR040911">
    <property type="entry name" value="Exostosin_GT47"/>
</dbReference>
<comment type="similarity">
    <text evidence="2">Belongs to the glycosyltransferase 47 family.</text>
</comment>
<dbReference type="EMBL" id="MNCJ02000322">
    <property type="protein sequence ID" value="KAF5799385.1"/>
    <property type="molecule type" value="Genomic_DNA"/>
</dbReference>
<evidence type="ECO:0000256" key="3">
    <source>
        <dbReference type="ARBA" id="ARBA00022676"/>
    </source>
</evidence>
<accession>A0A9K3NH00</accession>
<dbReference type="InterPro" id="IPR004263">
    <property type="entry name" value="Exostosin"/>
</dbReference>
<reference evidence="7" key="2">
    <citation type="submission" date="2020-06" db="EMBL/GenBank/DDBJ databases">
        <title>Helianthus annuus Genome sequencing and assembly Release 2.</title>
        <authorList>
            <person name="Gouzy J."/>
            <person name="Langlade N."/>
            <person name="Munos S."/>
        </authorList>
    </citation>
    <scope>NUCLEOTIDE SEQUENCE</scope>
    <source>
        <tissue evidence="7">Leaves</tissue>
    </source>
</reference>
<comment type="caution">
    <text evidence="7">The sequence shown here is derived from an EMBL/GenBank/DDBJ whole genome shotgun (WGS) entry which is preliminary data.</text>
</comment>
<keyword evidence="4" id="KW-0735">Signal-anchor</keyword>
<evidence type="ECO:0000256" key="2">
    <source>
        <dbReference type="ARBA" id="ARBA00010271"/>
    </source>
</evidence>
<keyword evidence="8" id="KW-1185">Reference proteome</keyword>
<keyword evidence="4" id="KW-0812">Transmembrane</keyword>
<protein>
    <submittedName>
        <fullName evidence="7">Xylogalacturonan beta-1,3-xylosyltransferase</fullName>
        <ecNumber evidence="7">2.4.2.41</ecNumber>
    </submittedName>
</protein>
<evidence type="ECO:0000259" key="6">
    <source>
        <dbReference type="Pfam" id="PF03016"/>
    </source>
</evidence>
<dbReference type="Gramene" id="mRNA:HanXRQr2_Chr07g0303931">
    <property type="protein sequence ID" value="CDS:HanXRQr2_Chr07g0303931.1"/>
    <property type="gene ID" value="HanXRQr2_Chr07g0303931"/>
</dbReference>
<gene>
    <name evidence="7" type="ORF">HanXRQr2_Chr07g0303931</name>
</gene>
<dbReference type="EC" id="2.4.2.41" evidence="7"/>
<dbReference type="PANTHER" id="PTHR11062:SF95">
    <property type="entry name" value="EXOSTOSIN GT47 DOMAIN-CONTAINING PROTEIN"/>
    <property type="match status" value="1"/>
</dbReference>
<keyword evidence="3 7" id="KW-0328">Glycosyltransferase</keyword>
<dbReference type="GO" id="GO:0102983">
    <property type="term" value="F:xylogalacturonan beta-1,3-xylosyltransferase activity"/>
    <property type="evidence" value="ECO:0007669"/>
    <property type="project" value="UniProtKB-EC"/>
</dbReference>
<dbReference type="Proteomes" id="UP000215914">
    <property type="component" value="Unassembled WGS sequence"/>
</dbReference>
<sequence length="134" mass="15546">MFLENYKEMNKTMKIYIYPHTKTDPFANVFFPNNDGLPGGNYASESYFKIALSLSHFVTQDPSEADLFFLPFSIACMRHDKRIGVDGIKDFIKDYLFSISRKYPFWNRTGGADHFYACEPPMLRISCLLFPSKV</sequence>
<dbReference type="PANTHER" id="PTHR11062">
    <property type="entry name" value="EXOSTOSIN HEPARAN SULFATE GLYCOSYLTRANSFERASE -RELATED"/>
    <property type="match status" value="1"/>
</dbReference>
<evidence type="ECO:0000256" key="5">
    <source>
        <dbReference type="ARBA" id="ARBA00023034"/>
    </source>
</evidence>
<keyword evidence="5" id="KW-0333">Golgi apparatus</keyword>
<dbReference type="GO" id="GO:0000139">
    <property type="term" value="C:Golgi membrane"/>
    <property type="evidence" value="ECO:0007669"/>
    <property type="project" value="UniProtKB-SubCell"/>
</dbReference>
<evidence type="ECO:0000256" key="4">
    <source>
        <dbReference type="ARBA" id="ARBA00022968"/>
    </source>
</evidence>
<organism evidence="7 8">
    <name type="scientific">Helianthus annuus</name>
    <name type="common">Common sunflower</name>
    <dbReference type="NCBI Taxonomy" id="4232"/>
    <lineage>
        <taxon>Eukaryota</taxon>
        <taxon>Viridiplantae</taxon>
        <taxon>Streptophyta</taxon>
        <taxon>Embryophyta</taxon>
        <taxon>Tracheophyta</taxon>
        <taxon>Spermatophyta</taxon>
        <taxon>Magnoliopsida</taxon>
        <taxon>eudicotyledons</taxon>
        <taxon>Gunneridae</taxon>
        <taxon>Pentapetalae</taxon>
        <taxon>asterids</taxon>
        <taxon>campanulids</taxon>
        <taxon>Asterales</taxon>
        <taxon>Asteraceae</taxon>
        <taxon>Asteroideae</taxon>
        <taxon>Heliantheae alliance</taxon>
        <taxon>Heliantheae</taxon>
        <taxon>Helianthus</taxon>
    </lineage>
</organism>
<dbReference type="AlphaFoldDB" id="A0A9K3NH00"/>
<evidence type="ECO:0000256" key="1">
    <source>
        <dbReference type="ARBA" id="ARBA00004323"/>
    </source>
</evidence>
<evidence type="ECO:0000313" key="8">
    <source>
        <dbReference type="Proteomes" id="UP000215914"/>
    </source>
</evidence>
<keyword evidence="7" id="KW-0808">Transferase</keyword>
<evidence type="ECO:0000313" key="7">
    <source>
        <dbReference type="EMBL" id="KAF5799385.1"/>
    </source>
</evidence>
<reference evidence="7" key="1">
    <citation type="journal article" date="2017" name="Nature">
        <title>The sunflower genome provides insights into oil metabolism, flowering and Asterid evolution.</title>
        <authorList>
            <person name="Badouin H."/>
            <person name="Gouzy J."/>
            <person name="Grassa C.J."/>
            <person name="Murat F."/>
            <person name="Staton S.E."/>
            <person name="Cottret L."/>
            <person name="Lelandais-Briere C."/>
            <person name="Owens G.L."/>
            <person name="Carrere S."/>
            <person name="Mayjonade B."/>
            <person name="Legrand L."/>
            <person name="Gill N."/>
            <person name="Kane N.C."/>
            <person name="Bowers J.E."/>
            <person name="Hubner S."/>
            <person name="Bellec A."/>
            <person name="Berard A."/>
            <person name="Berges H."/>
            <person name="Blanchet N."/>
            <person name="Boniface M.C."/>
            <person name="Brunel D."/>
            <person name="Catrice O."/>
            <person name="Chaidir N."/>
            <person name="Claudel C."/>
            <person name="Donnadieu C."/>
            <person name="Faraut T."/>
            <person name="Fievet G."/>
            <person name="Helmstetter N."/>
            <person name="King M."/>
            <person name="Knapp S.J."/>
            <person name="Lai Z."/>
            <person name="Le Paslier M.C."/>
            <person name="Lippi Y."/>
            <person name="Lorenzon L."/>
            <person name="Mandel J.R."/>
            <person name="Marage G."/>
            <person name="Marchand G."/>
            <person name="Marquand E."/>
            <person name="Bret-Mestries E."/>
            <person name="Morien E."/>
            <person name="Nambeesan S."/>
            <person name="Nguyen T."/>
            <person name="Pegot-Espagnet P."/>
            <person name="Pouilly N."/>
            <person name="Raftis F."/>
            <person name="Sallet E."/>
            <person name="Schiex T."/>
            <person name="Thomas J."/>
            <person name="Vandecasteele C."/>
            <person name="Vares D."/>
            <person name="Vear F."/>
            <person name="Vautrin S."/>
            <person name="Crespi M."/>
            <person name="Mangin B."/>
            <person name="Burke J.M."/>
            <person name="Salse J."/>
            <person name="Munos S."/>
            <person name="Vincourt P."/>
            <person name="Rieseberg L.H."/>
            <person name="Langlade N.B."/>
        </authorList>
    </citation>
    <scope>NUCLEOTIDE SEQUENCE</scope>
    <source>
        <tissue evidence="7">Leaves</tissue>
    </source>
</reference>
<comment type="subcellular location">
    <subcellularLocation>
        <location evidence="1">Golgi apparatus membrane</location>
        <topology evidence="1">Single-pass type II membrane protein</topology>
    </subcellularLocation>
</comment>
<name>A0A9K3NH00_HELAN</name>
<feature type="domain" description="Exostosin GT47" evidence="6">
    <location>
        <begin position="10"/>
        <end position="117"/>
    </location>
</feature>